<keyword evidence="5" id="KW-0539">Nucleus</keyword>
<dbReference type="CDD" id="cd00067">
    <property type="entry name" value="GAL4"/>
    <property type="match status" value="1"/>
</dbReference>
<feature type="compositionally biased region" description="Basic and acidic residues" evidence="6">
    <location>
        <begin position="663"/>
        <end position="677"/>
    </location>
</feature>
<dbReference type="GO" id="GO:0005634">
    <property type="term" value="C:nucleus"/>
    <property type="evidence" value="ECO:0007669"/>
    <property type="project" value="UniProtKB-SubCell"/>
</dbReference>
<organism evidence="8 9">
    <name type="scientific">Fusarium albosuccineum</name>
    <dbReference type="NCBI Taxonomy" id="1237068"/>
    <lineage>
        <taxon>Eukaryota</taxon>
        <taxon>Fungi</taxon>
        <taxon>Dikarya</taxon>
        <taxon>Ascomycota</taxon>
        <taxon>Pezizomycotina</taxon>
        <taxon>Sordariomycetes</taxon>
        <taxon>Hypocreomycetidae</taxon>
        <taxon>Hypocreales</taxon>
        <taxon>Nectriaceae</taxon>
        <taxon>Fusarium</taxon>
        <taxon>Fusarium decemcellulare species complex</taxon>
    </lineage>
</organism>
<feature type="region of interest" description="Disordered" evidence="6">
    <location>
        <begin position="663"/>
        <end position="707"/>
    </location>
</feature>
<feature type="region of interest" description="Disordered" evidence="6">
    <location>
        <begin position="108"/>
        <end position="131"/>
    </location>
</feature>
<accession>A0A8H4LAC7</accession>
<feature type="compositionally biased region" description="Basic and acidic residues" evidence="6">
    <location>
        <begin position="743"/>
        <end position="758"/>
    </location>
</feature>
<evidence type="ECO:0000259" key="7">
    <source>
        <dbReference type="SMART" id="SM00906"/>
    </source>
</evidence>
<dbReference type="GO" id="GO:0006351">
    <property type="term" value="P:DNA-templated transcription"/>
    <property type="evidence" value="ECO:0007669"/>
    <property type="project" value="InterPro"/>
</dbReference>
<evidence type="ECO:0000256" key="5">
    <source>
        <dbReference type="ARBA" id="ARBA00023242"/>
    </source>
</evidence>
<proteinExistence type="predicted"/>
<evidence type="ECO:0000313" key="9">
    <source>
        <dbReference type="Proteomes" id="UP000554235"/>
    </source>
</evidence>
<dbReference type="Pfam" id="PF04082">
    <property type="entry name" value="Fungal_trans"/>
    <property type="match status" value="1"/>
</dbReference>
<dbReference type="EMBL" id="JAADYS010001173">
    <property type="protein sequence ID" value="KAF4464555.1"/>
    <property type="molecule type" value="Genomic_DNA"/>
</dbReference>
<feature type="compositionally biased region" description="Polar residues" evidence="6">
    <location>
        <begin position="79"/>
        <end position="90"/>
    </location>
</feature>
<dbReference type="CDD" id="cd12148">
    <property type="entry name" value="fungal_TF_MHR"/>
    <property type="match status" value="1"/>
</dbReference>
<sequence>MWSHQDQDDESERRSAIACQSCRRDRQLPYCQICVDNGQSCNYPAGPLKPGPKIGSVQRPRRRCKTQSRAKATERQPSRKSVSPSPQDTSAIEADPYGESDVEQILEPESQSNGHSTVRKPSLPTLTIDHDQGVCRRNSQLNIHDLSFILHPSHQASTPEKDQGEAADAAPVERENTFQKACCSLGFSEAAMINMIEIYFDNMVAINIFHEPSFQEGLRNIASVVQLSALLAAITGYAIRFLPFENGGQAHKELQLGQIEQKTPDHFINMALQFIDQALTECNDEPPSLCILQALIMVTHCQLTQGVLGRAWRSLGMCVRLAYELNFHLLDSKYTHKLDAGDVQRWCEDEAKRRAWWAIWEMDVFASTIRRTPTAVNWTQMEVLLPVPDPYWHRMAPMRSCFFEQDPAQRWKSLHESGNQSPKAWFIVINSLMKDGQVISCPRGVPNNHPHQPSEDVRGYQHDEIEESRQKLETLANAVHCFVKVLPDHLRYRQQYLGFQARIPGQVESHRQLHCSIYNIYVMTQLARLMIYRYDVFGSQTQYSPSKTSWTQANRAFAAFQDQEAPALGQYFEAADNILTIVNRSCENHIQYINPYLSSTIWLAAAVQLVRKQLGGPSTKTALIKTRFDLLYLTYKQCVSFWDTKTAMQQNLESLEVQLEGYRAGEPRPMKDHDARLRRQKQRGTPGTPGLGRSSHRRASGSDRRDDVEMLTTGIQTRPEAHFPWSTTTPSRILPDTPPASDLGEKLADPKSPREQRMSTETGQDQQTALVNSSMLDFMEMPGDVDQEIDMDPFITMNMNATWKNFELPSDIHDLLSGYSTY</sequence>
<dbReference type="SMART" id="SM00906">
    <property type="entry name" value="Fungal_trans"/>
    <property type="match status" value="1"/>
</dbReference>
<evidence type="ECO:0000256" key="6">
    <source>
        <dbReference type="SAM" id="MobiDB-lite"/>
    </source>
</evidence>
<keyword evidence="9" id="KW-1185">Reference proteome</keyword>
<comment type="caution">
    <text evidence="8">The sequence shown here is derived from an EMBL/GenBank/DDBJ whole genome shotgun (WGS) entry which is preliminary data.</text>
</comment>
<dbReference type="Proteomes" id="UP000554235">
    <property type="component" value="Unassembled WGS sequence"/>
</dbReference>
<feature type="compositionally biased region" description="Basic residues" evidence="6">
    <location>
        <begin position="59"/>
        <end position="68"/>
    </location>
</feature>
<name>A0A8H4LAC7_9HYPO</name>
<dbReference type="GO" id="GO:0000981">
    <property type="term" value="F:DNA-binding transcription factor activity, RNA polymerase II-specific"/>
    <property type="evidence" value="ECO:0007669"/>
    <property type="project" value="InterPro"/>
</dbReference>
<dbReference type="InterPro" id="IPR001138">
    <property type="entry name" value="Zn2Cys6_DnaBD"/>
</dbReference>
<keyword evidence="2" id="KW-0479">Metal-binding</keyword>
<keyword evidence="4" id="KW-0804">Transcription</keyword>
<dbReference type="GO" id="GO:0008270">
    <property type="term" value="F:zinc ion binding"/>
    <property type="evidence" value="ECO:0007669"/>
    <property type="project" value="InterPro"/>
</dbReference>
<evidence type="ECO:0000256" key="4">
    <source>
        <dbReference type="ARBA" id="ARBA00023163"/>
    </source>
</evidence>
<feature type="region of interest" description="Disordered" evidence="6">
    <location>
        <begin position="721"/>
        <end position="766"/>
    </location>
</feature>
<keyword evidence="3" id="KW-0805">Transcription regulation</keyword>
<protein>
    <submittedName>
        <fullName evidence="8">Fungal specific transcription factor</fullName>
    </submittedName>
</protein>
<dbReference type="InterPro" id="IPR007219">
    <property type="entry name" value="XnlR_reg_dom"/>
</dbReference>
<dbReference type="PANTHER" id="PTHR47338">
    <property type="entry name" value="ZN(II)2CYS6 TRANSCRIPTION FACTOR (EUROFUNG)-RELATED"/>
    <property type="match status" value="1"/>
</dbReference>
<reference evidence="8 9" key="1">
    <citation type="submission" date="2020-01" db="EMBL/GenBank/DDBJ databases">
        <title>Identification and distribution of gene clusters putatively required for synthesis of sphingolipid metabolism inhibitors in phylogenetically diverse species of the filamentous fungus Fusarium.</title>
        <authorList>
            <person name="Kim H.-S."/>
            <person name="Busman M."/>
            <person name="Brown D.W."/>
            <person name="Divon H."/>
            <person name="Uhlig S."/>
            <person name="Proctor R.H."/>
        </authorList>
    </citation>
    <scope>NUCLEOTIDE SEQUENCE [LARGE SCALE GENOMIC DNA]</scope>
    <source>
        <strain evidence="8 9">NRRL 20459</strain>
    </source>
</reference>
<dbReference type="AlphaFoldDB" id="A0A8H4LAC7"/>
<feature type="domain" description="Xylanolytic transcriptional activator regulatory" evidence="7">
    <location>
        <begin position="311"/>
        <end position="392"/>
    </location>
</feature>
<gene>
    <name evidence="8" type="ORF">FALBO_8599</name>
</gene>
<evidence type="ECO:0000256" key="3">
    <source>
        <dbReference type="ARBA" id="ARBA00023015"/>
    </source>
</evidence>
<comment type="subcellular location">
    <subcellularLocation>
        <location evidence="1">Nucleus</location>
    </subcellularLocation>
</comment>
<evidence type="ECO:0000256" key="2">
    <source>
        <dbReference type="ARBA" id="ARBA00022723"/>
    </source>
</evidence>
<evidence type="ECO:0000256" key="1">
    <source>
        <dbReference type="ARBA" id="ARBA00004123"/>
    </source>
</evidence>
<dbReference type="PANTHER" id="PTHR47338:SF10">
    <property type="entry name" value="TRANSCRIPTION FACTOR DOMAIN-CONTAINING PROTEIN-RELATED"/>
    <property type="match status" value="1"/>
</dbReference>
<dbReference type="InterPro" id="IPR050815">
    <property type="entry name" value="TF_fung"/>
</dbReference>
<feature type="region of interest" description="Disordered" evidence="6">
    <location>
        <begin position="40"/>
        <end position="94"/>
    </location>
</feature>
<dbReference type="GO" id="GO:0003677">
    <property type="term" value="F:DNA binding"/>
    <property type="evidence" value="ECO:0007669"/>
    <property type="project" value="InterPro"/>
</dbReference>
<dbReference type="OrthoDB" id="3862662at2759"/>
<evidence type="ECO:0000313" key="8">
    <source>
        <dbReference type="EMBL" id="KAF4464555.1"/>
    </source>
</evidence>